<reference evidence="2 3" key="1">
    <citation type="submission" date="2019-04" db="EMBL/GenBank/DDBJ databases">
        <title>Natronospirillum operosus gen. nov., sp. nov., a haloalkaliphilic satellite isolated from decaying biomass of laboratory culture of cyanobacterium Geitlerinema sp. and proposal of Natronospirillaceae fam. nov. and Saccharospirillaceae fam. nov.</title>
        <authorList>
            <person name="Kevbrin V."/>
            <person name="Boltyanskaya Y."/>
            <person name="Koziaeva V."/>
            <person name="Grouzdev D.S."/>
            <person name="Park M."/>
            <person name="Cho J."/>
        </authorList>
    </citation>
    <scope>NUCLEOTIDE SEQUENCE [LARGE SCALE GENOMIC DNA]</scope>
    <source>
        <strain evidence="2 3">G-116</strain>
    </source>
</reference>
<dbReference type="Pfam" id="PF01612">
    <property type="entry name" value="DNA_pol_A_exo1"/>
    <property type="match status" value="1"/>
</dbReference>
<dbReference type="InterPro" id="IPR012337">
    <property type="entry name" value="RNaseH-like_sf"/>
</dbReference>
<dbReference type="SUPFAM" id="SSF47819">
    <property type="entry name" value="HRDC-like"/>
    <property type="match status" value="2"/>
</dbReference>
<dbReference type="InterPro" id="IPR002562">
    <property type="entry name" value="3'-5'_exonuclease_dom"/>
</dbReference>
<dbReference type="GO" id="GO:0003676">
    <property type="term" value="F:nucleic acid binding"/>
    <property type="evidence" value="ECO:0007669"/>
    <property type="project" value="InterPro"/>
</dbReference>
<dbReference type="GO" id="GO:0000166">
    <property type="term" value="F:nucleotide binding"/>
    <property type="evidence" value="ECO:0007669"/>
    <property type="project" value="InterPro"/>
</dbReference>
<name>A0A4Z0WID4_9GAMM</name>
<dbReference type="InterPro" id="IPR010997">
    <property type="entry name" value="HRDC-like_sf"/>
</dbReference>
<dbReference type="OrthoDB" id="9800549at2"/>
<dbReference type="RefSeq" id="WP_135481299.1">
    <property type="nucleotide sequence ID" value="NZ_SRMF01000001.1"/>
</dbReference>
<dbReference type="Gene3D" id="1.10.150.80">
    <property type="entry name" value="HRDC domain"/>
    <property type="match status" value="2"/>
</dbReference>
<dbReference type="InterPro" id="IPR036397">
    <property type="entry name" value="RNaseH_sf"/>
</dbReference>
<accession>A0A4Z0WID4</accession>
<evidence type="ECO:0000259" key="1">
    <source>
        <dbReference type="PROSITE" id="PS50967"/>
    </source>
</evidence>
<dbReference type="Pfam" id="PF00570">
    <property type="entry name" value="HRDC"/>
    <property type="match status" value="1"/>
</dbReference>
<sequence>MTDYTWINTPEALADCVTRLRRQPFVAIDTEFFRERSYYPALGLLQIADAEGCMLIDPLELDGLADLLRPWLTDPACEKVFHSGEEDLEILGRLLGEPVQGVMDTQLIQGFVTGEASMGYARMVAERLDIEVPKDQTRSNWLQRPLSEQQCQYAVNDVTYLYRLYPAMRQALVDLDRLSWLQEDTDRLASRVLQRDDSQYYLQLRQAFELNGNRLWLLQQLAQKREERCRILDRNRKAVVSDPDLVTLAQKRPDSLDRISQVTEIRPGVLRHEGDWMLALIQASHTVDSSQYPERIQPPLPRALTDHFQSMRAVLTELAKEQGLPREYLTRKRDLERFVLERSQGHAAYVPAAWSGWRWALFGDLLSERLQQRLQISVEQED</sequence>
<dbReference type="Gene3D" id="3.30.420.10">
    <property type="entry name" value="Ribonuclease H-like superfamily/Ribonuclease H"/>
    <property type="match status" value="1"/>
</dbReference>
<gene>
    <name evidence="2" type="ORF">E4656_03775</name>
</gene>
<dbReference type="AlphaFoldDB" id="A0A4Z0WID4"/>
<dbReference type="EMBL" id="SRMF01000001">
    <property type="protein sequence ID" value="TGG95546.1"/>
    <property type="molecule type" value="Genomic_DNA"/>
</dbReference>
<dbReference type="GO" id="GO:0006139">
    <property type="term" value="P:nucleobase-containing compound metabolic process"/>
    <property type="evidence" value="ECO:0007669"/>
    <property type="project" value="InterPro"/>
</dbReference>
<dbReference type="SMART" id="SM00474">
    <property type="entry name" value="35EXOc"/>
    <property type="match status" value="1"/>
</dbReference>
<proteinExistence type="predicted"/>
<dbReference type="GO" id="GO:0008408">
    <property type="term" value="F:3'-5' exonuclease activity"/>
    <property type="evidence" value="ECO:0007669"/>
    <property type="project" value="InterPro"/>
</dbReference>
<dbReference type="PROSITE" id="PS50967">
    <property type="entry name" value="HRDC"/>
    <property type="match status" value="1"/>
</dbReference>
<dbReference type="SUPFAM" id="SSF53098">
    <property type="entry name" value="Ribonuclease H-like"/>
    <property type="match status" value="1"/>
</dbReference>
<dbReference type="CDD" id="cd06142">
    <property type="entry name" value="RNaseD_exo"/>
    <property type="match status" value="1"/>
</dbReference>
<evidence type="ECO:0000313" key="3">
    <source>
        <dbReference type="Proteomes" id="UP000297475"/>
    </source>
</evidence>
<dbReference type="InterPro" id="IPR002121">
    <property type="entry name" value="HRDC_dom"/>
</dbReference>
<organism evidence="2 3">
    <name type="scientific">Natronospirillum operosum</name>
    <dbReference type="NCBI Taxonomy" id="2759953"/>
    <lineage>
        <taxon>Bacteria</taxon>
        <taxon>Pseudomonadati</taxon>
        <taxon>Pseudomonadota</taxon>
        <taxon>Gammaproteobacteria</taxon>
        <taxon>Oceanospirillales</taxon>
        <taxon>Natronospirillaceae</taxon>
        <taxon>Natronospirillum</taxon>
    </lineage>
</organism>
<keyword evidence="3" id="KW-1185">Reference proteome</keyword>
<dbReference type="InterPro" id="IPR051086">
    <property type="entry name" value="RNase_D-like"/>
</dbReference>
<comment type="caution">
    <text evidence="2">The sequence shown here is derived from an EMBL/GenBank/DDBJ whole genome shotgun (WGS) entry which is preliminary data.</text>
</comment>
<dbReference type="PANTHER" id="PTHR47649">
    <property type="entry name" value="RIBONUCLEASE D"/>
    <property type="match status" value="1"/>
</dbReference>
<protein>
    <recommendedName>
        <fullName evidence="1">HRDC domain-containing protein</fullName>
    </recommendedName>
</protein>
<evidence type="ECO:0000313" key="2">
    <source>
        <dbReference type="EMBL" id="TGG95546.1"/>
    </source>
</evidence>
<feature type="domain" description="HRDC" evidence="1">
    <location>
        <begin position="211"/>
        <end position="291"/>
    </location>
</feature>
<dbReference type="PANTHER" id="PTHR47649:SF1">
    <property type="entry name" value="RIBONUCLEASE D"/>
    <property type="match status" value="1"/>
</dbReference>
<dbReference type="Proteomes" id="UP000297475">
    <property type="component" value="Unassembled WGS sequence"/>
</dbReference>
<dbReference type="InterPro" id="IPR044876">
    <property type="entry name" value="HRDC_dom_sf"/>
</dbReference>